<dbReference type="Pfam" id="PF01418">
    <property type="entry name" value="HTH_6"/>
    <property type="match status" value="1"/>
</dbReference>
<evidence type="ECO:0000313" key="2">
    <source>
        <dbReference type="EMBL" id="BDR57734.1"/>
    </source>
</evidence>
<dbReference type="Gene3D" id="1.10.10.10">
    <property type="entry name" value="Winged helix-like DNA-binding domain superfamily/Winged helix DNA-binding domain"/>
    <property type="match status" value="1"/>
</dbReference>
<dbReference type="InterPro" id="IPR009057">
    <property type="entry name" value="Homeodomain-like_sf"/>
</dbReference>
<proteinExistence type="predicted"/>
<dbReference type="InterPro" id="IPR047640">
    <property type="entry name" value="RpiR-like"/>
</dbReference>
<dbReference type="RefSeq" id="WP_317635681.1">
    <property type="nucleotide sequence ID" value="NZ_AP026802.1"/>
</dbReference>
<organism evidence="2 3">
    <name type="scientific">Xylocopilactobacillus apicola</name>
    <dbReference type="NCBI Taxonomy" id="2932184"/>
    <lineage>
        <taxon>Bacteria</taxon>
        <taxon>Bacillati</taxon>
        <taxon>Bacillota</taxon>
        <taxon>Bacilli</taxon>
        <taxon>Lactobacillales</taxon>
        <taxon>Lactobacillaceae</taxon>
        <taxon>Xylocopilactobacillus</taxon>
    </lineage>
</organism>
<sequence length="248" mass="28548">MENFFVRILSKNKNSLTKNDYAILHLLDQNIREIPKNNIKKLSALVFTSPASMSRLIRKIGFSSFSEFILRVGDYLQQKDMPELNTVDYLASVINEINATHNLNKSSVKEVAKLIINAHDLYAFGTGWKQHQLLNNFCNDLMLYGEKFYFLRTKDDLADLASYMDENSLIMIVSVSGKIKDYHEALETLKLKKVQVISITYQQDCDLAKVSQQPLFFTDKNLSNGSKHWGALPLTYLFDFLLETIKKM</sequence>
<dbReference type="InterPro" id="IPR000281">
    <property type="entry name" value="HTH_RpiR"/>
</dbReference>
<feature type="domain" description="HTH rpiR-type" evidence="1">
    <location>
        <begin position="3"/>
        <end position="79"/>
    </location>
</feature>
<dbReference type="GO" id="GO:0003700">
    <property type="term" value="F:DNA-binding transcription factor activity"/>
    <property type="evidence" value="ECO:0007669"/>
    <property type="project" value="InterPro"/>
</dbReference>
<reference evidence="2 3" key="1">
    <citation type="journal article" date="2023" name="Microbiol. Spectr.">
        <title>Symbiosis of Carpenter Bees with Uncharacterized Lactic Acid Bacteria Showing NAD Auxotrophy.</title>
        <authorList>
            <person name="Kawasaki S."/>
            <person name="Ozawa K."/>
            <person name="Mori T."/>
            <person name="Yamamoto A."/>
            <person name="Ito M."/>
            <person name="Ohkuma M."/>
            <person name="Sakamoto M."/>
            <person name="Matsutani M."/>
        </authorList>
    </citation>
    <scope>NUCLEOTIDE SEQUENCE [LARGE SCALE GENOMIC DNA]</scope>
    <source>
        <strain evidence="2 3">XA3</strain>
    </source>
</reference>
<name>A0AAU9CUP8_9LACO</name>
<protein>
    <submittedName>
        <fullName evidence="2">Transcriptional regulator</fullName>
    </submittedName>
</protein>
<dbReference type="EMBL" id="AP026802">
    <property type="protein sequence ID" value="BDR57734.1"/>
    <property type="molecule type" value="Genomic_DNA"/>
</dbReference>
<accession>A0AAU9CUP8</accession>
<dbReference type="InterPro" id="IPR036388">
    <property type="entry name" value="WH-like_DNA-bd_sf"/>
</dbReference>
<dbReference type="Gene3D" id="3.40.50.10490">
    <property type="entry name" value="Glucose-6-phosphate isomerase like protein, domain 1"/>
    <property type="match status" value="1"/>
</dbReference>
<dbReference type="KEGG" id="xap:XA3_01750"/>
<dbReference type="GO" id="GO:1901135">
    <property type="term" value="P:carbohydrate derivative metabolic process"/>
    <property type="evidence" value="ECO:0007669"/>
    <property type="project" value="InterPro"/>
</dbReference>
<dbReference type="Proteomes" id="UP001321861">
    <property type="component" value="Chromosome"/>
</dbReference>
<evidence type="ECO:0000313" key="3">
    <source>
        <dbReference type="Proteomes" id="UP001321861"/>
    </source>
</evidence>
<dbReference type="PANTHER" id="PTHR30514:SF1">
    <property type="entry name" value="HTH-TYPE TRANSCRIPTIONAL REGULATOR HEXR-RELATED"/>
    <property type="match status" value="1"/>
</dbReference>
<dbReference type="SUPFAM" id="SSF46689">
    <property type="entry name" value="Homeodomain-like"/>
    <property type="match status" value="1"/>
</dbReference>
<dbReference type="GO" id="GO:0097367">
    <property type="term" value="F:carbohydrate derivative binding"/>
    <property type="evidence" value="ECO:0007669"/>
    <property type="project" value="InterPro"/>
</dbReference>
<dbReference type="InterPro" id="IPR046348">
    <property type="entry name" value="SIS_dom_sf"/>
</dbReference>
<dbReference type="AlphaFoldDB" id="A0AAU9CUP8"/>
<dbReference type="PANTHER" id="PTHR30514">
    <property type="entry name" value="GLUCOKINASE"/>
    <property type="match status" value="1"/>
</dbReference>
<gene>
    <name evidence="2" type="primary">gntR_1</name>
    <name evidence="2" type="ORF">XA3_01750</name>
</gene>
<dbReference type="InterPro" id="IPR001347">
    <property type="entry name" value="SIS_dom"/>
</dbReference>
<dbReference type="PROSITE" id="PS51071">
    <property type="entry name" value="HTH_RPIR"/>
    <property type="match status" value="1"/>
</dbReference>
<dbReference type="Pfam" id="PF01380">
    <property type="entry name" value="SIS"/>
    <property type="match status" value="1"/>
</dbReference>
<dbReference type="GO" id="GO:0003677">
    <property type="term" value="F:DNA binding"/>
    <property type="evidence" value="ECO:0007669"/>
    <property type="project" value="InterPro"/>
</dbReference>
<evidence type="ECO:0000259" key="1">
    <source>
        <dbReference type="PROSITE" id="PS51071"/>
    </source>
</evidence>
<dbReference type="SUPFAM" id="SSF53697">
    <property type="entry name" value="SIS domain"/>
    <property type="match status" value="1"/>
</dbReference>
<keyword evidence="3" id="KW-1185">Reference proteome</keyword>